<dbReference type="InterPro" id="IPR009100">
    <property type="entry name" value="AcylCoA_DH/oxidase_NM_dom_sf"/>
</dbReference>
<dbReference type="GO" id="GO:0004497">
    <property type="term" value="F:monooxygenase activity"/>
    <property type="evidence" value="ECO:0007669"/>
    <property type="project" value="UniProtKB-KW"/>
</dbReference>
<dbReference type="InterPro" id="IPR036250">
    <property type="entry name" value="AcylCo_DH-like_C"/>
</dbReference>
<evidence type="ECO:0000256" key="6">
    <source>
        <dbReference type="ARBA" id="ARBA00023033"/>
    </source>
</evidence>
<dbReference type="SUPFAM" id="SSF47203">
    <property type="entry name" value="Acyl-CoA dehydrogenase C-terminal domain-like"/>
    <property type="match status" value="1"/>
</dbReference>
<evidence type="ECO:0000259" key="16">
    <source>
        <dbReference type="Pfam" id="PF08028"/>
    </source>
</evidence>
<evidence type="ECO:0000256" key="12">
    <source>
        <dbReference type="ARBA" id="ARBA00048445"/>
    </source>
</evidence>
<gene>
    <name evidence="17" type="ORF">SAMN05216188_126111</name>
</gene>
<feature type="domain" description="Acyl-CoA dehydrogenase C-terminal" evidence="16">
    <location>
        <begin position="240"/>
        <end position="352"/>
    </location>
</feature>
<evidence type="ECO:0000256" key="9">
    <source>
        <dbReference type="ARBA" id="ARBA00034328"/>
    </source>
</evidence>
<evidence type="ECO:0000259" key="15">
    <source>
        <dbReference type="Pfam" id="PF02771"/>
    </source>
</evidence>
<dbReference type="STRING" id="402600.SAMN05216188_126111"/>
<keyword evidence="6" id="KW-0503">Monooxygenase</keyword>
<dbReference type="InterPro" id="IPR013107">
    <property type="entry name" value="Acyl-CoA_DH_C"/>
</dbReference>
<dbReference type="Gene3D" id="1.20.140.10">
    <property type="entry name" value="Butyryl-CoA Dehydrogenase, subunit A, domain 3"/>
    <property type="match status" value="1"/>
</dbReference>
<dbReference type="AlphaFoldDB" id="A0A1H9VJR3"/>
<dbReference type="Pfam" id="PF02771">
    <property type="entry name" value="Acyl-CoA_dh_N"/>
    <property type="match status" value="1"/>
</dbReference>
<dbReference type="InterPro" id="IPR046373">
    <property type="entry name" value="Acyl-CoA_Oxase/DH_mid-dom_sf"/>
</dbReference>
<evidence type="ECO:0000313" key="17">
    <source>
        <dbReference type="EMBL" id="SES21799.1"/>
    </source>
</evidence>
<dbReference type="Pfam" id="PF02770">
    <property type="entry name" value="Acyl-CoA_dh_M"/>
    <property type="match status" value="1"/>
</dbReference>
<dbReference type="InterPro" id="IPR013786">
    <property type="entry name" value="AcylCoA_DH/ox_N"/>
</dbReference>
<keyword evidence="18" id="KW-1185">Reference proteome</keyword>
<dbReference type="Proteomes" id="UP000199352">
    <property type="component" value="Unassembled WGS sequence"/>
</dbReference>
<dbReference type="InterPro" id="IPR037069">
    <property type="entry name" value="AcylCoA_DH/ox_N_sf"/>
</dbReference>
<evidence type="ECO:0000259" key="14">
    <source>
        <dbReference type="Pfam" id="PF02770"/>
    </source>
</evidence>
<accession>A0A1H9VJR3</accession>
<evidence type="ECO:0000256" key="4">
    <source>
        <dbReference type="ARBA" id="ARBA00022741"/>
    </source>
</evidence>
<evidence type="ECO:0000256" key="2">
    <source>
        <dbReference type="ARBA" id="ARBA00022630"/>
    </source>
</evidence>
<dbReference type="Gene3D" id="1.10.540.10">
    <property type="entry name" value="Acyl-CoA dehydrogenase/oxidase, N-terminal domain"/>
    <property type="match status" value="1"/>
</dbReference>
<protein>
    <recommendedName>
        <fullName evidence="10">Dibenzothiophene monooxygenase</fullName>
        <ecNumber evidence="9">1.14.14.21</ecNumber>
    </recommendedName>
</protein>
<feature type="domain" description="Acyl-CoA dehydrogenase/oxidase N-terminal" evidence="15">
    <location>
        <begin position="10"/>
        <end position="84"/>
    </location>
</feature>
<comment type="catalytic activity">
    <reaction evidence="13">
        <text>dibenzothiophene + 2 FMNH2 + 2 O2 = dibenzothiophene 5,5-dioxide + 2 FMN + 2 H2O + 2 H(+)</text>
        <dbReference type="Rhea" id="RHEA:49072"/>
        <dbReference type="ChEBI" id="CHEBI:15377"/>
        <dbReference type="ChEBI" id="CHEBI:15378"/>
        <dbReference type="ChEBI" id="CHEBI:15379"/>
        <dbReference type="ChEBI" id="CHEBI:23681"/>
        <dbReference type="ChEBI" id="CHEBI:57618"/>
        <dbReference type="ChEBI" id="CHEBI:58210"/>
        <dbReference type="ChEBI" id="CHEBI:90356"/>
        <dbReference type="EC" id="1.14.14.21"/>
    </reaction>
</comment>
<evidence type="ECO:0000256" key="8">
    <source>
        <dbReference type="ARBA" id="ARBA00034317"/>
    </source>
</evidence>
<dbReference type="SUPFAM" id="SSF56645">
    <property type="entry name" value="Acyl-CoA dehydrogenase NM domain-like"/>
    <property type="match status" value="1"/>
</dbReference>
<evidence type="ECO:0000256" key="3">
    <source>
        <dbReference type="ARBA" id="ARBA00022643"/>
    </source>
</evidence>
<dbReference type="Pfam" id="PF08028">
    <property type="entry name" value="Acyl-CoA_dh_2"/>
    <property type="match status" value="1"/>
</dbReference>
<dbReference type="PANTHER" id="PTHR43884">
    <property type="entry name" value="ACYL-COA DEHYDROGENASE"/>
    <property type="match status" value="1"/>
</dbReference>
<evidence type="ECO:0000256" key="7">
    <source>
        <dbReference type="ARBA" id="ARBA00034307"/>
    </source>
</evidence>
<comment type="similarity">
    <text evidence="8">Belongs to the DszC flavin monooxygenase family.</text>
</comment>
<dbReference type="GO" id="GO:0050660">
    <property type="term" value="F:flavin adenine dinucleotide binding"/>
    <property type="evidence" value="ECO:0007669"/>
    <property type="project" value="InterPro"/>
</dbReference>
<dbReference type="InterPro" id="IPR006091">
    <property type="entry name" value="Acyl-CoA_Oxase/DH_mid-dom"/>
</dbReference>
<evidence type="ECO:0000256" key="11">
    <source>
        <dbReference type="ARBA" id="ARBA00047859"/>
    </source>
</evidence>
<dbReference type="Gene3D" id="2.40.110.10">
    <property type="entry name" value="Butyryl-CoA Dehydrogenase, subunit A, domain 2"/>
    <property type="match status" value="1"/>
</dbReference>
<keyword evidence="5" id="KW-0560">Oxidoreductase</keyword>
<comment type="catalytic activity">
    <reaction evidence="11">
        <text>dibenzothiophene + FMNH2 + O2 = dibenzothiophene 5-oxide + FMN + H2O + H(+)</text>
        <dbReference type="Rhea" id="RHEA:49076"/>
        <dbReference type="ChEBI" id="CHEBI:15377"/>
        <dbReference type="ChEBI" id="CHEBI:15378"/>
        <dbReference type="ChEBI" id="CHEBI:15379"/>
        <dbReference type="ChEBI" id="CHEBI:23681"/>
        <dbReference type="ChEBI" id="CHEBI:23683"/>
        <dbReference type="ChEBI" id="CHEBI:57618"/>
        <dbReference type="ChEBI" id="CHEBI:58210"/>
    </reaction>
</comment>
<dbReference type="PIRSF" id="PIRSF016578">
    <property type="entry name" value="HsaA"/>
    <property type="match status" value="1"/>
</dbReference>
<keyword evidence="4" id="KW-0547">Nucleotide-binding</keyword>
<reference evidence="18" key="1">
    <citation type="submission" date="2016-10" db="EMBL/GenBank/DDBJ databases">
        <authorList>
            <person name="Varghese N."/>
            <person name="Submissions S."/>
        </authorList>
    </citation>
    <scope>NUCLEOTIDE SEQUENCE [LARGE SCALE GENOMIC DNA]</scope>
    <source>
        <strain evidence="18">CGMCC 4.3525</strain>
    </source>
</reference>
<dbReference type="EMBL" id="FOFR01000026">
    <property type="protein sequence ID" value="SES21799.1"/>
    <property type="molecule type" value="Genomic_DNA"/>
</dbReference>
<dbReference type="RefSeq" id="WP_245778295.1">
    <property type="nucleotide sequence ID" value="NZ_FOFR01000026.1"/>
</dbReference>
<keyword evidence="3" id="KW-0288">FMN</keyword>
<keyword evidence="2" id="KW-0285">Flavoprotein</keyword>
<evidence type="ECO:0000256" key="5">
    <source>
        <dbReference type="ARBA" id="ARBA00023002"/>
    </source>
</evidence>
<dbReference type="GO" id="GO:0005737">
    <property type="term" value="C:cytoplasm"/>
    <property type="evidence" value="ECO:0007669"/>
    <property type="project" value="UniProtKB-SubCell"/>
</dbReference>
<dbReference type="GO" id="GO:0003995">
    <property type="term" value="F:acyl-CoA dehydrogenase activity"/>
    <property type="evidence" value="ECO:0007669"/>
    <property type="project" value="TreeGrafter"/>
</dbReference>
<evidence type="ECO:0000256" key="10">
    <source>
        <dbReference type="ARBA" id="ARBA00034345"/>
    </source>
</evidence>
<comment type="catalytic activity">
    <reaction evidence="12">
        <text>dibenzothiophene 5-oxide + FMNH2 + O2 = dibenzothiophene 5,5-dioxide + FMN + H2O + H(+)</text>
        <dbReference type="Rhea" id="RHEA:49080"/>
        <dbReference type="ChEBI" id="CHEBI:15377"/>
        <dbReference type="ChEBI" id="CHEBI:15378"/>
        <dbReference type="ChEBI" id="CHEBI:15379"/>
        <dbReference type="ChEBI" id="CHEBI:23683"/>
        <dbReference type="ChEBI" id="CHEBI:57618"/>
        <dbReference type="ChEBI" id="CHEBI:58210"/>
        <dbReference type="ChEBI" id="CHEBI:90356"/>
    </reaction>
</comment>
<comment type="pathway">
    <text evidence="7">Sulfur metabolism; dibenzothiophene degradation.</text>
</comment>
<dbReference type="CDD" id="cd00567">
    <property type="entry name" value="ACAD"/>
    <property type="match status" value="1"/>
</dbReference>
<sequence length="380" mass="40270">MDLHSLTDRMSGRAPEYDASGKFPEEDFADLRELGLLGLMVPRRLGGSGATFAEYTDVAMRLGSGAGATALIFNMHASVTGALAHTPDELVRQFGAPESFFASRDRVLAAAAEGALYAVAMSERGTGSRLSKVRTSYERTGSGFRITGAKTFVSGAGHADAYLVAARDSTSEEPKVSYFLVPAGPGVEVVPTWDSLGMRATASHDLRIDAEVGEDALVGGIEGAALLLAQVMPQWLVASYAAVYVGVAQAVLRHGAEHLRERGLHTLPMVRARMGRADNQVTAAELVVRKAADLVTEDPGNPETNRWVWRAKLTAGDTAADVAFSVLEAAGASATRRGHPLERLYRDARCGALQPATSDVCADWLGASALGDNPDETARW</sequence>
<evidence type="ECO:0000256" key="1">
    <source>
        <dbReference type="ARBA" id="ARBA00004496"/>
    </source>
</evidence>
<evidence type="ECO:0000256" key="13">
    <source>
        <dbReference type="ARBA" id="ARBA00049456"/>
    </source>
</evidence>
<dbReference type="PANTHER" id="PTHR43884:SF12">
    <property type="entry name" value="ISOVALERYL-COA DEHYDROGENASE, MITOCHONDRIAL-RELATED"/>
    <property type="match status" value="1"/>
</dbReference>
<evidence type="ECO:0000313" key="18">
    <source>
        <dbReference type="Proteomes" id="UP000199352"/>
    </source>
</evidence>
<dbReference type="EC" id="1.14.14.21" evidence="9"/>
<feature type="domain" description="Acyl-CoA oxidase/dehydrogenase middle" evidence="14">
    <location>
        <begin position="118"/>
        <end position="209"/>
    </location>
</feature>
<organism evidence="17 18">
    <name type="scientific">Lentzea xinjiangensis</name>
    <dbReference type="NCBI Taxonomy" id="402600"/>
    <lineage>
        <taxon>Bacteria</taxon>
        <taxon>Bacillati</taxon>
        <taxon>Actinomycetota</taxon>
        <taxon>Actinomycetes</taxon>
        <taxon>Pseudonocardiales</taxon>
        <taxon>Pseudonocardiaceae</taxon>
        <taxon>Lentzea</taxon>
    </lineage>
</organism>
<proteinExistence type="inferred from homology"/>
<name>A0A1H9VJR3_9PSEU</name>
<comment type="subcellular location">
    <subcellularLocation>
        <location evidence="1">Cytoplasm</location>
    </subcellularLocation>
</comment>